<dbReference type="InterPro" id="IPR023753">
    <property type="entry name" value="FAD/NAD-binding_dom"/>
</dbReference>
<dbReference type="InterPro" id="IPR005982">
    <property type="entry name" value="Thioredox_Rdtase"/>
</dbReference>
<dbReference type="Gene3D" id="3.50.50.60">
    <property type="entry name" value="FAD/NAD(P)-binding domain"/>
    <property type="match status" value="2"/>
</dbReference>
<dbReference type="PANTHER" id="PTHR48105">
    <property type="entry name" value="THIOREDOXIN REDUCTASE 1-RELATED-RELATED"/>
    <property type="match status" value="1"/>
</dbReference>
<evidence type="ECO:0000256" key="6">
    <source>
        <dbReference type="ARBA" id="ARBA00023157"/>
    </source>
</evidence>
<gene>
    <name evidence="11" type="ORF">SAMN04488095_1413</name>
</gene>
<proteinExistence type="inferred from homology"/>
<evidence type="ECO:0000313" key="12">
    <source>
        <dbReference type="Proteomes" id="UP000199110"/>
    </source>
</evidence>
<keyword evidence="3 8" id="KW-0285">Flavoprotein</keyword>
<evidence type="ECO:0000256" key="2">
    <source>
        <dbReference type="ARBA" id="ARBA00018719"/>
    </source>
</evidence>
<evidence type="ECO:0000256" key="1">
    <source>
        <dbReference type="ARBA" id="ARBA00009333"/>
    </source>
</evidence>
<evidence type="ECO:0000256" key="8">
    <source>
        <dbReference type="RuleBase" id="RU003880"/>
    </source>
</evidence>
<comment type="catalytic activity">
    <reaction evidence="8">
        <text>[thioredoxin]-dithiol + NADP(+) = [thioredoxin]-disulfide + NADPH + H(+)</text>
        <dbReference type="Rhea" id="RHEA:20345"/>
        <dbReference type="Rhea" id="RHEA-COMP:10698"/>
        <dbReference type="Rhea" id="RHEA-COMP:10700"/>
        <dbReference type="ChEBI" id="CHEBI:15378"/>
        <dbReference type="ChEBI" id="CHEBI:29950"/>
        <dbReference type="ChEBI" id="CHEBI:50058"/>
        <dbReference type="ChEBI" id="CHEBI:57783"/>
        <dbReference type="ChEBI" id="CHEBI:58349"/>
        <dbReference type="EC" id="1.8.1.9"/>
    </reaction>
</comment>
<dbReference type="PRINTS" id="PR00469">
    <property type="entry name" value="PNDRDTASEII"/>
</dbReference>
<feature type="domain" description="FAD/NAD(P)-binding" evidence="10">
    <location>
        <begin position="8"/>
        <end position="298"/>
    </location>
</feature>
<comment type="subunit">
    <text evidence="8">Homodimer.</text>
</comment>
<organism evidence="11 12">
    <name type="scientific">Jannaschia pohangensis</name>
    <dbReference type="NCBI Taxonomy" id="390807"/>
    <lineage>
        <taxon>Bacteria</taxon>
        <taxon>Pseudomonadati</taxon>
        <taxon>Pseudomonadota</taxon>
        <taxon>Alphaproteobacteria</taxon>
        <taxon>Rhodobacterales</taxon>
        <taxon>Roseobacteraceae</taxon>
        <taxon>Jannaschia</taxon>
    </lineage>
</organism>
<keyword evidence="6" id="KW-1015">Disulfide bond</keyword>
<evidence type="ECO:0000256" key="3">
    <source>
        <dbReference type="ARBA" id="ARBA00022630"/>
    </source>
</evidence>
<dbReference type="InterPro" id="IPR036188">
    <property type="entry name" value="FAD/NAD-bd_sf"/>
</dbReference>
<keyword evidence="4 8" id="KW-0274">FAD</keyword>
<accession>A0A1I3JS66</accession>
<dbReference type="EMBL" id="FORA01000001">
    <property type="protein sequence ID" value="SFI63092.1"/>
    <property type="molecule type" value="Genomic_DNA"/>
</dbReference>
<evidence type="ECO:0000256" key="5">
    <source>
        <dbReference type="ARBA" id="ARBA00023002"/>
    </source>
</evidence>
<keyword evidence="12" id="KW-1185">Reference proteome</keyword>
<dbReference type="SUPFAM" id="SSF51905">
    <property type="entry name" value="FAD/NAD(P)-binding domain"/>
    <property type="match status" value="1"/>
</dbReference>
<dbReference type="PROSITE" id="PS00573">
    <property type="entry name" value="PYRIDINE_REDOX_2"/>
    <property type="match status" value="1"/>
</dbReference>
<dbReference type="GO" id="GO:0019430">
    <property type="term" value="P:removal of superoxide radicals"/>
    <property type="evidence" value="ECO:0007669"/>
    <property type="project" value="UniProtKB-UniRule"/>
</dbReference>
<dbReference type="PRINTS" id="PR00368">
    <property type="entry name" value="FADPNR"/>
</dbReference>
<dbReference type="AlphaFoldDB" id="A0A1I3JS66"/>
<dbReference type="RefSeq" id="WP_092778362.1">
    <property type="nucleotide sequence ID" value="NZ_FORA01000001.1"/>
</dbReference>
<dbReference type="OrthoDB" id="9806179at2"/>
<dbReference type="STRING" id="390807.SAMN04488095_1413"/>
<dbReference type="Proteomes" id="UP000199110">
    <property type="component" value="Unassembled WGS sequence"/>
</dbReference>
<evidence type="ECO:0000256" key="9">
    <source>
        <dbReference type="RuleBase" id="RU003881"/>
    </source>
</evidence>
<dbReference type="InterPro" id="IPR050097">
    <property type="entry name" value="Ferredoxin-NADP_redctase_2"/>
</dbReference>
<keyword evidence="7 8" id="KW-0676">Redox-active center</keyword>
<dbReference type="EC" id="1.8.1.9" evidence="8"/>
<evidence type="ECO:0000313" key="11">
    <source>
        <dbReference type="EMBL" id="SFI63092.1"/>
    </source>
</evidence>
<dbReference type="NCBIfam" id="TIGR01292">
    <property type="entry name" value="TRX_reduct"/>
    <property type="match status" value="1"/>
</dbReference>
<evidence type="ECO:0000256" key="4">
    <source>
        <dbReference type="ARBA" id="ARBA00022827"/>
    </source>
</evidence>
<keyword evidence="5 8" id="KW-0560">Oxidoreductase</keyword>
<name>A0A1I3JS66_9RHOB</name>
<dbReference type="Pfam" id="PF07992">
    <property type="entry name" value="Pyr_redox_2"/>
    <property type="match status" value="1"/>
</dbReference>
<comment type="cofactor">
    <cofactor evidence="9">
        <name>FAD</name>
        <dbReference type="ChEBI" id="CHEBI:57692"/>
    </cofactor>
    <text evidence="9">Binds 1 FAD per subunit.</text>
</comment>
<dbReference type="InterPro" id="IPR008255">
    <property type="entry name" value="Pyr_nucl-diS_OxRdtase_2_AS"/>
</dbReference>
<protein>
    <recommendedName>
        <fullName evidence="2 8">Thioredoxin reductase</fullName>
        <ecNumber evidence="8">1.8.1.9</ecNumber>
    </recommendedName>
</protein>
<evidence type="ECO:0000259" key="10">
    <source>
        <dbReference type="Pfam" id="PF07992"/>
    </source>
</evidence>
<evidence type="ECO:0000256" key="7">
    <source>
        <dbReference type="ARBA" id="ARBA00023284"/>
    </source>
</evidence>
<sequence>MSEARHSKVLIIGSGPAGYTAAVYASRAMLEPVLIQGIQPGGQLTITTEVENWPGDTEVQGPDLMVRMEEHARAVGTEIISDHIASLDLSQRPFTAVSDGGNTYTCDALILATGAQAKWLGLPSEEHFKGFGVSACATCDGFFYRGKDVAVVGGGNTAVEEALFLTNFASKVTLIHRRDSLRAEKILQDRLFKHPKVEVIWDHEVDEVLGAQNPRGVEGLRLKHRETGATREIAVHGFFVAIGHAPASGLVKDWLELHMGGYVKTAPDSTATSIPGVFAAGDLTDHIYRQAVTSAGMGCMAALEAERFLAEHGLDSEIAQDQTEPLGYGAPTEEPAE</sequence>
<reference evidence="11 12" key="1">
    <citation type="submission" date="2016-10" db="EMBL/GenBank/DDBJ databases">
        <authorList>
            <person name="de Groot N.N."/>
        </authorList>
    </citation>
    <scope>NUCLEOTIDE SEQUENCE [LARGE SCALE GENOMIC DNA]</scope>
    <source>
        <strain evidence="11 12">DSM 19073</strain>
    </source>
</reference>
<dbReference type="GO" id="GO:0005737">
    <property type="term" value="C:cytoplasm"/>
    <property type="evidence" value="ECO:0007669"/>
    <property type="project" value="InterPro"/>
</dbReference>
<comment type="similarity">
    <text evidence="1 8">Belongs to the class-II pyridine nucleotide-disulfide oxidoreductase family.</text>
</comment>
<keyword evidence="9" id="KW-0521">NADP</keyword>
<dbReference type="GO" id="GO:0004791">
    <property type="term" value="F:thioredoxin-disulfide reductase (NADPH) activity"/>
    <property type="evidence" value="ECO:0007669"/>
    <property type="project" value="UniProtKB-UniRule"/>
</dbReference>